<dbReference type="RefSeq" id="WP_065143385.1">
    <property type="nucleotide sequence ID" value="NZ_LZLS01000065.1"/>
</dbReference>
<accession>A0A1A3P3P7</accession>
<dbReference type="AlphaFoldDB" id="A0A1A3P3P7"/>
<dbReference type="Proteomes" id="UP000093928">
    <property type="component" value="Unassembled WGS sequence"/>
</dbReference>
<gene>
    <name evidence="1" type="ORF">A5634_19805</name>
</gene>
<evidence type="ECO:0000313" key="1">
    <source>
        <dbReference type="EMBL" id="OBK28883.1"/>
    </source>
</evidence>
<evidence type="ECO:0000313" key="2">
    <source>
        <dbReference type="Proteomes" id="UP000093928"/>
    </source>
</evidence>
<protein>
    <submittedName>
        <fullName evidence="1">Uncharacterized protein</fullName>
    </submittedName>
</protein>
<dbReference type="EMBL" id="LZLS01000065">
    <property type="protein sequence ID" value="OBK28883.1"/>
    <property type="molecule type" value="Genomic_DNA"/>
</dbReference>
<proteinExistence type="predicted"/>
<sequence>MIDEVTNDNFDAVSNARGDDGIRSRTLGKAGNDHDLRERRLIGVLRQSLGVHDVRPVMPPAIGGVTMLDDAIGTVSTQRLCLEQHGDTLILRTWLAELKPQAKALYRTERAPRLIKLLSEPDAIWHARPNVYLAFRNAGAPLRLYPHCNLDPIEYIVRWSGDDFTRVGGHPREDLKSTLWPWLRSRQYAGPEDDEQVDGFLDRLGRRDVHLRPSLEVTRSWPWAEAVGLDERGALVADVRSAVGDLLSTINEPPLPASTVSLEQ</sequence>
<name>A0A1A3P3P7_MYCAS</name>
<dbReference type="OrthoDB" id="6194521at2"/>
<organism evidence="1 2">
    <name type="scientific">Mycobacterium asiaticum</name>
    <dbReference type="NCBI Taxonomy" id="1790"/>
    <lineage>
        <taxon>Bacteria</taxon>
        <taxon>Bacillati</taxon>
        <taxon>Actinomycetota</taxon>
        <taxon>Actinomycetes</taxon>
        <taxon>Mycobacteriales</taxon>
        <taxon>Mycobacteriaceae</taxon>
        <taxon>Mycobacterium</taxon>
    </lineage>
</organism>
<comment type="caution">
    <text evidence="1">The sequence shown here is derived from an EMBL/GenBank/DDBJ whole genome shotgun (WGS) entry which is preliminary data.</text>
</comment>
<reference evidence="1 2" key="1">
    <citation type="submission" date="2016-06" db="EMBL/GenBank/DDBJ databases">
        <authorList>
            <person name="Kjaerup R.B."/>
            <person name="Dalgaard T.S."/>
            <person name="Juul-Madsen H.R."/>
        </authorList>
    </citation>
    <scope>NUCLEOTIDE SEQUENCE [LARGE SCALE GENOMIC DNA]</scope>
    <source>
        <strain evidence="1 2">1165133.8</strain>
    </source>
</reference>